<dbReference type="Pfam" id="PF20906">
    <property type="entry name" value="S-Me-THD_C"/>
    <property type="match status" value="1"/>
</dbReference>
<dbReference type="InterPro" id="IPR010318">
    <property type="entry name" value="S-Me-THD_N"/>
</dbReference>
<evidence type="ECO:0000313" key="6">
    <source>
        <dbReference type="Proteomes" id="UP000255316"/>
    </source>
</evidence>
<dbReference type="Proteomes" id="UP000054854">
    <property type="component" value="Unassembled WGS sequence"/>
</dbReference>
<dbReference type="Gene3D" id="2.40.390.10">
    <property type="entry name" value="CV3147-like"/>
    <property type="match status" value="1"/>
</dbReference>
<name>A0A378IJA1_9GAMM</name>
<dbReference type="STRING" id="28085.Lcin_0221"/>
<evidence type="ECO:0000313" key="3">
    <source>
        <dbReference type="EMBL" id="KTC93183.1"/>
    </source>
</evidence>
<organism evidence="4 6">
    <name type="scientific">Legionella cincinnatiensis</name>
    <dbReference type="NCBI Taxonomy" id="28085"/>
    <lineage>
        <taxon>Bacteria</taxon>
        <taxon>Pseudomonadati</taxon>
        <taxon>Pseudomonadota</taxon>
        <taxon>Gammaproteobacteria</taxon>
        <taxon>Legionellales</taxon>
        <taxon>Legionellaceae</taxon>
        <taxon>Legionella</taxon>
    </lineage>
</organism>
<sequence length="372" mass="40199">MITITTNQQIEDFTRGCCFFATGGGGDPLFGQKMLREALDAGKQICIIDAKELPDEAWTICPYLMGPAPGPESKEVIQARKNYGLTQELVSNMPAAATQLLLAHEKIKLNAVIPLELGAAATSSAVATAAWLGVPTIDGDYAGRALPEVAQILPAIHHVNLLPIASCDAYGNQVIIKKTTGLQMTERLGKIMATASLGLVGQAALLKQLKQIKSFMLFNTLSKALSVGSALREAREGKNHSLQSVINLTQAKTLFIGKVTKRKAAVQDGYYIGHVNIDGIDRFKGDKFKIWVKNESILSWLNDEPYIACPDLITMVDLSTFEPAIIGKLNEGSDVIVFGIPASESFRSPEALELLGPKHFGFDFKAKTLSEI</sequence>
<dbReference type="Pfam" id="PF06032">
    <property type="entry name" value="S-Me-THD_N"/>
    <property type="match status" value="1"/>
</dbReference>
<dbReference type="SUPFAM" id="SSF160991">
    <property type="entry name" value="CV3147-like"/>
    <property type="match status" value="1"/>
</dbReference>
<feature type="domain" description="S-Me-THD-like C-terminal" evidence="2">
    <location>
        <begin position="184"/>
        <end position="367"/>
    </location>
</feature>
<evidence type="ECO:0000259" key="2">
    <source>
        <dbReference type="Pfam" id="PF20906"/>
    </source>
</evidence>
<accession>A0A378IJA1</accession>
<dbReference type="InterPro" id="IPR027479">
    <property type="entry name" value="S-Me-THD_N_sf"/>
</dbReference>
<reference evidence="3 5" key="1">
    <citation type="submission" date="2015-11" db="EMBL/GenBank/DDBJ databases">
        <title>Genomic analysis of 38 Legionella species identifies large and diverse effector repertoires.</title>
        <authorList>
            <person name="Burstein D."/>
            <person name="Amaro F."/>
            <person name="Zusman T."/>
            <person name="Lifshitz Z."/>
            <person name="Cohen O."/>
            <person name="Gilbert J.A."/>
            <person name="Pupko T."/>
            <person name="Shuman H.A."/>
            <person name="Segal G."/>
        </authorList>
    </citation>
    <scope>NUCLEOTIDE SEQUENCE [LARGE SCALE GENOMIC DNA]</scope>
    <source>
        <strain evidence="3 5">CDC#72-OH-14</strain>
    </source>
</reference>
<protein>
    <submittedName>
        <fullName evidence="4">Uncharacterized conserved protein</fullName>
    </submittedName>
</protein>
<reference evidence="4 6" key="2">
    <citation type="submission" date="2018-06" db="EMBL/GenBank/DDBJ databases">
        <authorList>
            <consortium name="Pathogen Informatics"/>
            <person name="Doyle S."/>
        </authorList>
    </citation>
    <scope>NUCLEOTIDE SEQUENCE [LARGE SCALE GENOMIC DNA]</scope>
    <source>
        <strain evidence="4 6">NCTC12438</strain>
    </source>
</reference>
<evidence type="ECO:0000313" key="5">
    <source>
        <dbReference type="Proteomes" id="UP000054854"/>
    </source>
</evidence>
<keyword evidence="5" id="KW-1185">Reference proteome</keyword>
<gene>
    <name evidence="3" type="ORF">Lcin_0221</name>
    <name evidence="4" type="ORF">NCTC12438_01727</name>
</gene>
<dbReference type="InterPro" id="IPR048350">
    <property type="entry name" value="S-Me-THD-like_C"/>
</dbReference>
<evidence type="ECO:0000313" key="4">
    <source>
        <dbReference type="EMBL" id="STX35116.1"/>
    </source>
</evidence>
<dbReference type="EMBL" id="LNXX01000005">
    <property type="protein sequence ID" value="KTC93183.1"/>
    <property type="molecule type" value="Genomic_DNA"/>
</dbReference>
<evidence type="ECO:0000259" key="1">
    <source>
        <dbReference type="Pfam" id="PF06032"/>
    </source>
</evidence>
<dbReference type="EMBL" id="UGNX01000001">
    <property type="protein sequence ID" value="STX35116.1"/>
    <property type="molecule type" value="Genomic_DNA"/>
</dbReference>
<dbReference type="Proteomes" id="UP000255316">
    <property type="component" value="Unassembled WGS sequence"/>
</dbReference>
<dbReference type="Gene3D" id="3.40.1610.10">
    <property type="entry name" value="CV3147-like domain"/>
    <property type="match status" value="1"/>
</dbReference>
<proteinExistence type="predicted"/>
<feature type="domain" description="S-Me-THD N-terminal" evidence="1">
    <location>
        <begin position="8"/>
        <end position="178"/>
    </location>
</feature>
<dbReference type="AlphaFoldDB" id="A0A378IJA1"/>
<dbReference type="InterPro" id="IPR024071">
    <property type="entry name" value="S-Me-THD_C_sf"/>
</dbReference>